<dbReference type="AlphaFoldDB" id="A0A1U6IRM1"/>
<evidence type="ECO:0000313" key="1">
    <source>
        <dbReference type="EMBL" id="SLK10614.1"/>
    </source>
</evidence>
<organism evidence="1 2">
    <name type="scientific">Novosphingobium mathurense</name>
    <dbReference type="NCBI Taxonomy" id="428990"/>
    <lineage>
        <taxon>Bacteria</taxon>
        <taxon>Pseudomonadati</taxon>
        <taxon>Pseudomonadota</taxon>
        <taxon>Alphaproteobacteria</taxon>
        <taxon>Sphingomonadales</taxon>
        <taxon>Sphingomonadaceae</taxon>
        <taxon>Novosphingobium</taxon>
    </lineage>
</organism>
<protein>
    <recommendedName>
        <fullName evidence="3">Antitoxin Xre/MbcA/ParS-like toxin-binding domain-containing protein</fullName>
    </recommendedName>
</protein>
<reference evidence="2" key="1">
    <citation type="submission" date="2017-02" db="EMBL/GenBank/DDBJ databases">
        <authorList>
            <person name="Varghese N."/>
            <person name="Submissions S."/>
        </authorList>
    </citation>
    <scope>NUCLEOTIDE SEQUENCE [LARGE SCALE GENOMIC DNA]</scope>
    <source>
        <strain evidence="2">SM117</strain>
    </source>
</reference>
<dbReference type="EMBL" id="FVZE01000012">
    <property type="protein sequence ID" value="SLK10614.1"/>
    <property type="molecule type" value="Genomic_DNA"/>
</dbReference>
<accession>A0A1U6IRM1</accession>
<name>A0A1U6IRM1_9SPHN</name>
<proteinExistence type="predicted"/>
<sequence>MKNAADSLVENIAMRDGVPPGWRRLYDRLIVDLYRLDCAAEVTAARAHRGELEVTLASHAAMLAGVDRLIDAARRASAALCEECGAVASLHYGNGTVRSLCGPHCRLELAVQAATERLFEGERAEALRWVDAFAFALGEAPGERAMRSQQGLEEVLALIRRIESGVYC</sequence>
<gene>
    <name evidence="1" type="ORF">SAMN06295987_11227</name>
</gene>
<evidence type="ECO:0008006" key="3">
    <source>
        <dbReference type="Google" id="ProtNLM"/>
    </source>
</evidence>
<evidence type="ECO:0000313" key="2">
    <source>
        <dbReference type="Proteomes" id="UP000190989"/>
    </source>
</evidence>
<dbReference type="RefSeq" id="WP_079731825.1">
    <property type="nucleotide sequence ID" value="NZ_FVZE01000012.1"/>
</dbReference>
<keyword evidence="2" id="KW-1185">Reference proteome</keyword>
<dbReference type="Proteomes" id="UP000190989">
    <property type="component" value="Unassembled WGS sequence"/>
</dbReference>